<dbReference type="Proteomes" id="UP000288215">
    <property type="component" value="Unassembled WGS sequence"/>
</dbReference>
<evidence type="ECO:0000259" key="1">
    <source>
        <dbReference type="Pfam" id="PF21686"/>
    </source>
</evidence>
<dbReference type="InterPro" id="IPR052171">
    <property type="entry name" value="NHEJ_LigD"/>
</dbReference>
<dbReference type="PANTHER" id="PTHR42705:SF2">
    <property type="entry name" value="BIFUNCTIONAL NON-HOMOLOGOUS END JOINING PROTEIN LIGD"/>
    <property type="match status" value="1"/>
</dbReference>
<comment type="caution">
    <text evidence="2">The sequence shown here is derived from an EMBL/GenBank/DDBJ whole genome shotgun (WGS) entry which is preliminary data.</text>
</comment>
<dbReference type="Gene3D" id="3.90.920.10">
    <property type="entry name" value="DNA primase, PRIM domain"/>
    <property type="match status" value="1"/>
</dbReference>
<dbReference type="SUPFAM" id="SSF56747">
    <property type="entry name" value="Prim-pol domain"/>
    <property type="match status" value="1"/>
</dbReference>
<dbReference type="AlphaFoldDB" id="A0A444L7W4"/>
<reference evidence="2 3" key="1">
    <citation type="submission" date="2018-12" db="EMBL/GenBank/DDBJ databases">
        <title>The complete genome of the methanogenic archaea of the candidate phylum Verstraetearchaeota, obtained from the metagenome of underground thermal water.</title>
        <authorList>
            <person name="Kadnikov V.V."/>
            <person name="Mardanov A.V."/>
            <person name="Beletsky A.V."/>
            <person name="Karnachuk O.V."/>
            <person name="Ravin N.V."/>
        </authorList>
    </citation>
    <scope>NUCLEOTIDE SEQUENCE [LARGE SCALE GENOMIC DNA]</scope>
    <source>
        <strain evidence="2">Ch88</strain>
    </source>
</reference>
<dbReference type="EMBL" id="RXGA01000002">
    <property type="protein sequence ID" value="RWX73692.1"/>
    <property type="molecule type" value="Genomic_DNA"/>
</dbReference>
<proteinExistence type="predicted"/>
<sequence>MADLLAERILLLLAIKAPDAKIDLGHIYEKVSRDVACAGGEVSEGGLELELKRLEAEGLVEERGGQYYITEGGRSALMSRLPSVSGKMNLSYRMVLAAKEYYPRVADQILPFLRGRPVSVVKVFSDEADPLNKVKPLFVRYARYKPKPKFIEIGDRRDLMEYVDDHAVDFVPYVHGFEAKEPDWLIIDLDAGEGLKSSAEGFLAVKFVAEKVYRLLEGCGIRPAVKFSGSRGMQVWASLDNSGMPKGDLFAHYRRLVQLIQKKVEEDIAREGVPEGLRGLFGKPDGSEGLTTAKVAGKEERTKKVLLDWSSMKPMGDVRAPFSMHYKTGLVSCPVDPNRIMQFDPSGAAPDKVAEKAETLGRLFLLEKSSAAELLRQLGLEGGN</sequence>
<dbReference type="Pfam" id="PF21686">
    <property type="entry name" value="LigD_Prim-Pol"/>
    <property type="match status" value="1"/>
</dbReference>
<evidence type="ECO:0000313" key="3">
    <source>
        <dbReference type="Proteomes" id="UP000288215"/>
    </source>
</evidence>
<dbReference type="InterPro" id="IPR014145">
    <property type="entry name" value="LigD_pol_dom"/>
</dbReference>
<organism evidence="2 3">
    <name type="scientific">Methanosuratincola subterraneus</name>
    <dbReference type="NCBI Taxonomy" id="2593994"/>
    <lineage>
        <taxon>Archaea</taxon>
        <taxon>Thermoproteota</taxon>
        <taxon>Methanosuratincolia</taxon>
        <taxon>Candidatus Methanomethylicales</taxon>
        <taxon>Candidatus Methanomethylicaceae</taxon>
        <taxon>Candidatus Methanosuratincola (ex Vanwonterghem et al. 2016)</taxon>
    </lineage>
</organism>
<accession>A0A444L7W4</accession>
<dbReference type="PANTHER" id="PTHR42705">
    <property type="entry name" value="BIFUNCTIONAL NON-HOMOLOGOUS END JOINING PROTEIN LIGD"/>
    <property type="match status" value="1"/>
</dbReference>
<evidence type="ECO:0000313" key="2">
    <source>
        <dbReference type="EMBL" id="RWX73692.1"/>
    </source>
</evidence>
<name>A0A444L7W4_METS7</name>
<feature type="domain" description="DNA ligase D polymerase" evidence="1">
    <location>
        <begin position="100"/>
        <end position="265"/>
    </location>
</feature>
<gene>
    <name evidence="2" type="ORF">Metus_0471</name>
</gene>
<protein>
    <recommendedName>
        <fullName evidence="1">DNA ligase D polymerase domain-containing protein</fullName>
    </recommendedName>
</protein>